<dbReference type="RefSeq" id="WP_093997286.1">
    <property type="nucleotide sequence ID" value="NZ_FXYD01000005.1"/>
</dbReference>
<keyword evidence="4" id="KW-0809">Transit peptide</keyword>
<dbReference type="EMBL" id="FXYD01000005">
    <property type="protein sequence ID" value="SMX43280.1"/>
    <property type="molecule type" value="Genomic_DNA"/>
</dbReference>
<evidence type="ECO:0000256" key="3">
    <source>
        <dbReference type="ARBA" id="ARBA00022688"/>
    </source>
</evidence>
<accession>A0A238KKM6</accession>
<evidence type="ECO:0000313" key="8">
    <source>
        <dbReference type="EMBL" id="SMX43280.1"/>
    </source>
</evidence>
<comment type="pathway">
    <text evidence="1">Cofactor biosynthesis; ubiquinone biosynthesis.</text>
</comment>
<dbReference type="Gene3D" id="1.10.357.10">
    <property type="entry name" value="Tetracycline Repressor, domain 2"/>
    <property type="match status" value="1"/>
</dbReference>
<dbReference type="PANTHER" id="PTHR21427:SF19">
    <property type="entry name" value="UBIQUINONE BIOSYNTHESIS PROTEIN COQ9, MITOCHONDRIAL"/>
    <property type="match status" value="1"/>
</dbReference>
<feature type="domain" description="COQ9 C-terminal" evidence="7">
    <location>
        <begin position="111"/>
        <end position="181"/>
    </location>
</feature>
<name>A0A238KKM6_9RHOB</name>
<evidence type="ECO:0000256" key="1">
    <source>
        <dbReference type="ARBA" id="ARBA00004749"/>
    </source>
</evidence>
<keyword evidence="3" id="KW-0831">Ubiquinone biosynthesis</keyword>
<dbReference type="OrthoDB" id="7201143at2"/>
<evidence type="ECO:0000256" key="5">
    <source>
        <dbReference type="ARBA" id="ARBA00023121"/>
    </source>
</evidence>
<proteinExistence type="inferred from homology"/>
<evidence type="ECO:0000256" key="2">
    <source>
        <dbReference type="ARBA" id="ARBA00010766"/>
    </source>
</evidence>
<dbReference type="InterPro" id="IPR012762">
    <property type="entry name" value="Ubiq_biosynth_COQ9"/>
</dbReference>
<comment type="function">
    <text evidence="6">Membrane-associated protein that warps the membrane surface to access and bind aromatic isoprenes with high specificity, including ubiquinone (CoQ) isoprene intermediates and presents them directly to COQ7, therefore facilitating the COQ7-mediated hydroxylase step. Participates in the biosynthesis of coenzyme Q, also named ubiquinone, an essential lipid-soluble electron transporter for aerobic cellular respiration.</text>
</comment>
<dbReference type="AlphaFoldDB" id="A0A238KKM6"/>
<dbReference type="GO" id="GO:0008289">
    <property type="term" value="F:lipid binding"/>
    <property type="evidence" value="ECO:0007669"/>
    <property type="project" value="UniProtKB-KW"/>
</dbReference>
<evidence type="ECO:0000256" key="4">
    <source>
        <dbReference type="ARBA" id="ARBA00022946"/>
    </source>
</evidence>
<keyword evidence="9" id="KW-1185">Reference proteome</keyword>
<gene>
    <name evidence="8" type="ORF">OCA8868_02917</name>
</gene>
<keyword evidence="5" id="KW-0446">Lipid-binding</keyword>
<reference evidence="9" key="1">
    <citation type="submission" date="2017-05" db="EMBL/GenBank/DDBJ databases">
        <authorList>
            <person name="Rodrigo-Torres L."/>
            <person name="Arahal R. D."/>
            <person name="Lucena T."/>
        </authorList>
    </citation>
    <scope>NUCLEOTIDE SEQUENCE [LARGE SCALE GENOMIC DNA]</scope>
    <source>
        <strain evidence="9">CECT 8868</strain>
    </source>
</reference>
<dbReference type="NCBIfam" id="TIGR02396">
    <property type="entry name" value="diverge_rpsU"/>
    <property type="match status" value="1"/>
</dbReference>
<dbReference type="Pfam" id="PF08511">
    <property type="entry name" value="COQ9"/>
    <property type="match status" value="1"/>
</dbReference>
<evidence type="ECO:0000256" key="6">
    <source>
        <dbReference type="ARBA" id="ARBA00058104"/>
    </source>
</evidence>
<dbReference type="GO" id="GO:0006744">
    <property type="term" value="P:ubiquinone biosynthetic process"/>
    <property type="evidence" value="ECO:0007669"/>
    <property type="project" value="UniProtKB-KW"/>
</dbReference>
<sequence>MTTALKLLAAILPHVAFDGWSDGAFVAAADDCSMPIEEARAVCPRGAADLAVLFHTEGDAAMVAALQSADLSEMRFRDKVALAVRLRLDAVTDKEAVRRGSALFALPHMAPVGAKLIWGTADAIWTALEDTSEDVNYYTKRATLSAVYGAVVLFWLGDDTDDGQATTDFIDRRIENVMQFETFKAAINNNPLTKPFAGALGRLTSHIKAPSAAPDDLPGSWNTPR</sequence>
<dbReference type="PANTHER" id="PTHR21427">
    <property type="entry name" value="UBIQUINONE BIOSYNTHESIS PROTEIN COQ9, MITOCHONDRIAL"/>
    <property type="match status" value="1"/>
</dbReference>
<comment type="similarity">
    <text evidence="2">Belongs to the COQ9 family.</text>
</comment>
<organism evidence="8 9">
    <name type="scientific">Octadecabacter ascidiaceicola</name>
    <dbReference type="NCBI Taxonomy" id="1655543"/>
    <lineage>
        <taxon>Bacteria</taxon>
        <taxon>Pseudomonadati</taxon>
        <taxon>Pseudomonadota</taxon>
        <taxon>Alphaproteobacteria</taxon>
        <taxon>Rhodobacterales</taxon>
        <taxon>Roseobacteraceae</taxon>
        <taxon>Octadecabacter</taxon>
    </lineage>
</organism>
<dbReference type="Proteomes" id="UP000203464">
    <property type="component" value="Unassembled WGS sequence"/>
</dbReference>
<dbReference type="InterPro" id="IPR013718">
    <property type="entry name" value="COQ9_C"/>
</dbReference>
<evidence type="ECO:0000259" key="7">
    <source>
        <dbReference type="Pfam" id="PF08511"/>
    </source>
</evidence>
<protein>
    <recommendedName>
        <fullName evidence="7">COQ9 C-terminal domain-containing protein</fullName>
    </recommendedName>
</protein>
<evidence type="ECO:0000313" key="9">
    <source>
        <dbReference type="Proteomes" id="UP000203464"/>
    </source>
</evidence>